<sequence length="92" mass="9839">MTTCYSCGRRIQGKVHRSTIGKPACRGCSNLQVGAVVGGASGASTGETLGLIHILNSWRTGTRKSTARDEADTRPLVEMPWKRPRRKVGGDA</sequence>
<name>A0A1L3MHK3_9MICO</name>
<dbReference type="Proteomes" id="UP000182938">
    <property type="component" value="Chromosome"/>
</dbReference>
<dbReference type="RefSeq" id="WP_072625048.1">
    <property type="nucleotide sequence ID" value="NZ_CP013290.1"/>
</dbReference>
<dbReference type="KEGG" id="jte:ASJ30_10450"/>
<keyword evidence="3" id="KW-1185">Reference proteome</keyword>
<proteinExistence type="predicted"/>
<accession>A0A1L3MHK3</accession>
<feature type="compositionally biased region" description="Basic residues" evidence="1">
    <location>
        <begin position="82"/>
        <end position="92"/>
    </location>
</feature>
<protein>
    <submittedName>
        <fullName evidence="2">Uncharacterized protein</fullName>
    </submittedName>
</protein>
<organism evidence="2 3">
    <name type="scientific">Janibacter indicus</name>
    <dbReference type="NCBI Taxonomy" id="857417"/>
    <lineage>
        <taxon>Bacteria</taxon>
        <taxon>Bacillati</taxon>
        <taxon>Actinomycetota</taxon>
        <taxon>Actinomycetes</taxon>
        <taxon>Micrococcales</taxon>
        <taxon>Intrasporangiaceae</taxon>
        <taxon>Janibacter</taxon>
    </lineage>
</organism>
<evidence type="ECO:0000256" key="1">
    <source>
        <dbReference type="SAM" id="MobiDB-lite"/>
    </source>
</evidence>
<reference evidence="2 3" key="1">
    <citation type="submission" date="2015-11" db="EMBL/GenBank/DDBJ databases">
        <authorList>
            <person name="Zhang Y."/>
            <person name="Guo Z."/>
        </authorList>
    </citation>
    <scope>NUCLEOTIDE SEQUENCE [LARGE SCALE GENOMIC DNA]</scope>
    <source>
        <strain evidence="2 3">YFY001</strain>
    </source>
</reference>
<gene>
    <name evidence="2" type="ORF">ASJ30_10450</name>
</gene>
<evidence type="ECO:0000313" key="2">
    <source>
        <dbReference type="EMBL" id="APH01893.1"/>
    </source>
</evidence>
<dbReference type="EMBL" id="CP013290">
    <property type="protein sequence ID" value="APH01893.1"/>
    <property type="molecule type" value="Genomic_DNA"/>
</dbReference>
<dbReference type="AlphaFoldDB" id="A0A1L3MHK3"/>
<feature type="compositionally biased region" description="Basic and acidic residues" evidence="1">
    <location>
        <begin position="66"/>
        <end position="75"/>
    </location>
</feature>
<evidence type="ECO:0000313" key="3">
    <source>
        <dbReference type="Proteomes" id="UP000182938"/>
    </source>
</evidence>
<feature type="region of interest" description="Disordered" evidence="1">
    <location>
        <begin position="61"/>
        <end position="92"/>
    </location>
</feature>